<keyword evidence="3" id="KW-1185">Reference proteome</keyword>
<protein>
    <recommendedName>
        <fullName evidence="1">LarA-like N-terminal domain-containing protein</fullName>
    </recommendedName>
</protein>
<dbReference type="GO" id="GO:0050043">
    <property type="term" value="F:lactate racemase activity"/>
    <property type="evidence" value="ECO:0007669"/>
    <property type="project" value="InterPro"/>
</dbReference>
<dbReference type="KEGG" id="ruv:EC9_20740"/>
<dbReference type="InterPro" id="IPR043166">
    <property type="entry name" value="LarA-like_C"/>
</dbReference>
<dbReference type="Pfam" id="PF09861">
    <property type="entry name" value="Lar_N"/>
    <property type="match status" value="1"/>
</dbReference>
<name>A0A517LZ34_9BACT</name>
<reference evidence="2 3" key="1">
    <citation type="submission" date="2019-02" db="EMBL/GenBank/DDBJ databases">
        <title>Deep-cultivation of Planctomycetes and their phenomic and genomic characterization uncovers novel biology.</title>
        <authorList>
            <person name="Wiegand S."/>
            <person name="Jogler M."/>
            <person name="Boedeker C."/>
            <person name="Pinto D."/>
            <person name="Vollmers J."/>
            <person name="Rivas-Marin E."/>
            <person name="Kohn T."/>
            <person name="Peeters S.H."/>
            <person name="Heuer A."/>
            <person name="Rast P."/>
            <person name="Oberbeckmann S."/>
            <person name="Bunk B."/>
            <person name="Jeske O."/>
            <person name="Meyerdierks A."/>
            <person name="Storesund J.E."/>
            <person name="Kallscheuer N."/>
            <person name="Luecker S."/>
            <person name="Lage O.M."/>
            <person name="Pohl T."/>
            <person name="Merkel B.J."/>
            <person name="Hornburger P."/>
            <person name="Mueller R.-W."/>
            <person name="Bruemmer F."/>
            <person name="Labrenz M."/>
            <person name="Spormann A.M."/>
            <person name="Op den Camp H."/>
            <person name="Overmann J."/>
            <person name="Amann R."/>
            <person name="Jetten M.S.M."/>
            <person name="Mascher T."/>
            <person name="Medema M.H."/>
            <person name="Devos D.P."/>
            <person name="Kaster A.-K."/>
            <person name="Ovreas L."/>
            <person name="Rohde M."/>
            <person name="Galperin M.Y."/>
            <person name="Jogler C."/>
        </authorList>
    </citation>
    <scope>NUCLEOTIDE SEQUENCE [LARGE SCALE GENOMIC DNA]</scope>
    <source>
        <strain evidence="2 3">EC9</strain>
    </source>
</reference>
<dbReference type="AlphaFoldDB" id="A0A517LZ34"/>
<dbReference type="Proteomes" id="UP000319557">
    <property type="component" value="Chromosome"/>
</dbReference>
<dbReference type="InterPro" id="IPR018657">
    <property type="entry name" value="LarA-like_N"/>
</dbReference>
<dbReference type="Gene3D" id="3.90.226.30">
    <property type="match status" value="1"/>
</dbReference>
<sequence>MSTPEPHRFWQDGPLAIHGGCEAEVLTLAPVDLQALPDPRRSIRDALQHAEDYPPIHQAIVPGDRIAVVVDPNLPSLFDCVAGVLDAIASDANGEIEVVLGEDASEATLQRLTEVVGNQAKVHRHDPDDQATLGYLAASEAADPIYLNRMILEADFVIPLAIARPDGALDPRCEAGGVFPQFADRRSQQRVRDAQFFGRPSEAAPNTARKQADEAAWLLGIQMVVEVLPTVDARAAEIVAGTPGGVRRKLTSSIESSWQRSAPNPPSLVIACIDGDDQQQNWNNVARALHVARGLVEVGGAIAICCDLTDTPGPALRRLASDASYEDLQKATRKDLTREGMIANVLLRAREESRIVVASGLPREPLEEMGLGAIETREQLQNLVDQYSHTVVVRAAQFCVATVGEADEN</sequence>
<evidence type="ECO:0000313" key="2">
    <source>
        <dbReference type="EMBL" id="QDS87891.1"/>
    </source>
</evidence>
<dbReference type="RefSeq" id="WP_145120927.1">
    <property type="nucleotide sequence ID" value="NZ_CP036261.1"/>
</dbReference>
<evidence type="ECO:0000313" key="3">
    <source>
        <dbReference type="Proteomes" id="UP000319557"/>
    </source>
</evidence>
<dbReference type="OrthoDB" id="240996at2"/>
<dbReference type="EMBL" id="CP036261">
    <property type="protein sequence ID" value="QDS87891.1"/>
    <property type="molecule type" value="Genomic_DNA"/>
</dbReference>
<gene>
    <name evidence="2" type="ORF">EC9_20740</name>
</gene>
<dbReference type="Gene3D" id="3.40.50.11440">
    <property type="match status" value="1"/>
</dbReference>
<organism evidence="2 3">
    <name type="scientific">Rosistilla ulvae</name>
    <dbReference type="NCBI Taxonomy" id="1930277"/>
    <lineage>
        <taxon>Bacteria</taxon>
        <taxon>Pseudomonadati</taxon>
        <taxon>Planctomycetota</taxon>
        <taxon>Planctomycetia</taxon>
        <taxon>Pirellulales</taxon>
        <taxon>Pirellulaceae</taxon>
        <taxon>Rosistilla</taxon>
    </lineage>
</organism>
<evidence type="ECO:0000259" key="1">
    <source>
        <dbReference type="Pfam" id="PF09861"/>
    </source>
</evidence>
<proteinExistence type="predicted"/>
<feature type="domain" description="LarA-like N-terminal" evidence="1">
    <location>
        <begin position="27"/>
        <end position="159"/>
    </location>
</feature>
<accession>A0A517LZ34</accession>